<dbReference type="InterPro" id="IPR052716">
    <property type="entry name" value="MOSC_domain"/>
</dbReference>
<dbReference type="SUPFAM" id="SSF50800">
    <property type="entry name" value="PK beta-barrel domain-like"/>
    <property type="match status" value="1"/>
</dbReference>
<dbReference type="PROSITE" id="PS51340">
    <property type="entry name" value="MOSC"/>
    <property type="match status" value="1"/>
</dbReference>
<dbReference type="PANTHER" id="PTHR36930:SF1">
    <property type="entry name" value="MOSC DOMAIN-CONTAINING PROTEIN"/>
    <property type="match status" value="1"/>
</dbReference>
<dbReference type="RefSeq" id="WP_231045047.1">
    <property type="nucleotide sequence ID" value="NZ_CP106881.1"/>
</dbReference>
<dbReference type="PANTHER" id="PTHR36930">
    <property type="entry name" value="METAL-SULFUR CLUSTER BIOSYNTHESIS PROTEINS YUAD-RELATED"/>
    <property type="match status" value="1"/>
</dbReference>
<dbReference type="InterPro" id="IPR005302">
    <property type="entry name" value="MoCF_Sase_C"/>
</dbReference>
<dbReference type="Proteomes" id="UP001162800">
    <property type="component" value="Chromosome"/>
</dbReference>
<evidence type="ECO:0000313" key="2">
    <source>
        <dbReference type="EMBL" id="UYG51153.1"/>
    </source>
</evidence>
<feature type="domain" description="MOSC" evidence="1">
    <location>
        <begin position="44"/>
        <end position="164"/>
    </location>
</feature>
<keyword evidence="3" id="KW-1185">Reference proteome</keyword>
<protein>
    <recommendedName>
        <fullName evidence="1">MOSC domain-containing protein</fullName>
    </recommendedName>
</protein>
<reference evidence="2" key="1">
    <citation type="submission" date="2022-09" db="EMBL/GenBank/DDBJ databases">
        <title>The complete genome of Acidovorax sp. 5MLIR.</title>
        <authorList>
            <person name="Liu L."/>
            <person name="Yue J."/>
            <person name="Yang F."/>
            <person name="Yuan J."/>
            <person name="Li L."/>
        </authorList>
    </citation>
    <scope>NUCLEOTIDE SEQUENCE</scope>
    <source>
        <strain evidence="2">5MLIR</strain>
    </source>
</reference>
<dbReference type="InterPro" id="IPR011037">
    <property type="entry name" value="Pyrv_Knase-like_insert_dom_sf"/>
</dbReference>
<evidence type="ECO:0000313" key="3">
    <source>
        <dbReference type="Proteomes" id="UP001162800"/>
    </source>
</evidence>
<dbReference type="Pfam" id="PF03473">
    <property type="entry name" value="MOSC"/>
    <property type="match status" value="1"/>
</dbReference>
<accession>A0ABY6G8B4</accession>
<dbReference type="Gene3D" id="2.40.33.20">
    <property type="entry name" value="PK beta-barrel domain-like"/>
    <property type="match status" value="1"/>
</dbReference>
<dbReference type="EMBL" id="CP106881">
    <property type="protein sequence ID" value="UYG51153.1"/>
    <property type="molecule type" value="Genomic_DNA"/>
</dbReference>
<proteinExistence type="predicted"/>
<sequence>MHFNDGSQLPPSPHGSIRSLDVTWQPLGTLESLYIRVGKETAPRRVTHAQAIAGHGLAGDRHASPLSPRQLLVAGSVAYGHWGLPPASLRENLLVDFSSEQLGSGDLVRVGNEVILWMTFLCEPCGLLERRCPGTLKTIGAHRGMLARVLRGGEMRLGDSIAVRRAVAPAFSNDWQERVLDVARAVPENAWIGYRQLAQMAGVHTAYCRAFPRVLSRLPAAMAGRVGRDAQQAGVPPWSGLGLFDLEVPRELR</sequence>
<organism evidence="2 3">
    <name type="scientific">Comamonas endophytica</name>
    <dbReference type="NCBI Taxonomy" id="2949090"/>
    <lineage>
        <taxon>Bacteria</taxon>
        <taxon>Pseudomonadati</taxon>
        <taxon>Pseudomonadota</taxon>
        <taxon>Betaproteobacteria</taxon>
        <taxon>Burkholderiales</taxon>
        <taxon>Comamonadaceae</taxon>
        <taxon>Comamonas</taxon>
    </lineage>
</organism>
<gene>
    <name evidence="2" type="ORF">M9799_13805</name>
</gene>
<evidence type="ECO:0000259" key="1">
    <source>
        <dbReference type="PROSITE" id="PS51340"/>
    </source>
</evidence>
<name>A0ABY6G8B4_9BURK</name>